<dbReference type="KEGG" id="tpla:ElP_30070"/>
<dbReference type="PROSITE" id="PS51007">
    <property type="entry name" value="CYTC"/>
    <property type="match status" value="1"/>
</dbReference>
<dbReference type="PANTHER" id="PTHR33546:SF1">
    <property type="entry name" value="LARGE, MULTIFUNCTIONAL SECRETED PROTEIN"/>
    <property type="match status" value="1"/>
</dbReference>
<dbReference type="Gene3D" id="2.120.10.30">
    <property type="entry name" value="TolB, C-terminal domain"/>
    <property type="match status" value="1"/>
</dbReference>
<dbReference type="PANTHER" id="PTHR33546">
    <property type="entry name" value="LARGE, MULTIFUNCTIONAL SECRETED PROTEIN-RELATED"/>
    <property type="match status" value="1"/>
</dbReference>
<dbReference type="Gene3D" id="1.10.760.10">
    <property type="entry name" value="Cytochrome c-like domain"/>
    <property type="match status" value="1"/>
</dbReference>
<dbReference type="NCBIfam" id="TIGR02604">
    <property type="entry name" value="Piru_Ver_Nterm"/>
    <property type="match status" value="1"/>
</dbReference>
<evidence type="ECO:0000259" key="7">
    <source>
        <dbReference type="PROSITE" id="PS51007"/>
    </source>
</evidence>
<dbReference type="SUPFAM" id="SSF48371">
    <property type="entry name" value="ARM repeat"/>
    <property type="match status" value="2"/>
</dbReference>
<accession>A0A518H2P3</accession>
<dbReference type="InterPro" id="IPR011989">
    <property type="entry name" value="ARM-like"/>
</dbReference>
<dbReference type="InterPro" id="IPR036909">
    <property type="entry name" value="Cyt_c-like_dom_sf"/>
</dbReference>
<dbReference type="Proteomes" id="UP000317835">
    <property type="component" value="Chromosome"/>
</dbReference>
<dbReference type="InterPro" id="IPR011041">
    <property type="entry name" value="Quinoprot_gluc/sorb_DH_b-prop"/>
</dbReference>
<sequence length="1024" mass="109223" precursor="true">MRPTAMLATLMAMIVAPGLATGQDLVATTDPLTPEQERAALRLPPGFAIQLVASEPYIAKPMNLAFDERGRLWVTSSLDYPFPPEGGAPGRDRVTILGDFAPDGRALTVEQFADDLTIPIGLLPLSADEALVHSIPEILRLTDTDGDGKADRSEEVLGDYGFRDTHGMTNAFTMGFDGWIYACHGFSNESTVEAKDGESITMQSGNTYRFRPDGSAIEQWTWGQVNPFGLATDPLGNLWSSDCHTLPIYHLLRGAYYPSFGKPHDGLGFGPAMMNHQHGSTGIAGIVAYHADHFPEAYRGNIFIGNPVTARVNLDRIEWTGSTPRAVEQPDFIVSDDPWFRPVDLELGPDGALYIADFYNRIIGHYEVPLTHPGRDRERGRIWRVVYVGEDGHAPPPAMPREHWGAATAAELVDDLEHPNLVVRLRATHELAGRRSDASIDGALDAAMAGGSAAESRAHAMWALERRGALPADRLAASVADPSREVRVHAMKVLADRSGWDGDQRDYVLNGLRDEDPFVRRAAADALGRHPDPSAIRPLLDSWRGSDPADTHLVHVLRMALRDQLRSADAWAGLPSTLGGEDRAMLADVAVGVPTGEAAGFLLAHLNEAELPVGEAGRFVEHVARYGAEGATDEVGALARRRALGDHRVGLELLRAIHRGVQARGEELDRRARRWGADIARAHLASGSDRDVLAAIDLIGSIRLEGLTADLDALLGDPSAPEPQRLAAIDARAAIDPAGAVGPLSALLVASDEPPAVRDRAAEAIGRLGREEGQAALIEAMAVAPSRLQGTIAVALAGSRGGAEALLSGVEAGKAPAALLLEPPVQIRLNNAGVEAMASRIEALTAGLPPADEAIKALIDRRLEQFASADGPSSSPSSSGGGIDHGPGKAVFTEYCASCHKVGGEGAEVGPQLDGVGQRGPLRLMEDILNPNLNVDQAFRATTLGLADGRVLTGLLLSEEGDSLVLADAEGKPQRIPAAEVDERITAPLSPMPGNFDERIPEDEFRLLIAYLLSQRAEEGGTDK</sequence>
<dbReference type="EMBL" id="CP036426">
    <property type="protein sequence ID" value="QDV35105.1"/>
    <property type="molecule type" value="Genomic_DNA"/>
</dbReference>
<dbReference type="InterPro" id="IPR004155">
    <property type="entry name" value="PBS_lyase_HEAT"/>
</dbReference>
<evidence type="ECO:0000256" key="6">
    <source>
        <dbReference type="SAM" id="SignalP"/>
    </source>
</evidence>
<keyword evidence="3 4" id="KW-0408">Iron</keyword>
<evidence type="ECO:0000313" key="9">
    <source>
        <dbReference type="Proteomes" id="UP000317835"/>
    </source>
</evidence>
<feature type="chain" id="PRO_5022025343" evidence="6">
    <location>
        <begin position="23"/>
        <end position="1024"/>
    </location>
</feature>
<evidence type="ECO:0000313" key="8">
    <source>
        <dbReference type="EMBL" id="QDV35105.1"/>
    </source>
</evidence>
<dbReference type="NCBIfam" id="TIGR02603">
    <property type="entry name" value="CxxCH_TIGR02603"/>
    <property type="match status" value="1"/>
</dbReference>
<evidence type="ECO:0000256" key="5">
    <source>
        <dbReference type="SAM" id="MobiDB-lite"/>
    </source>
</evidence>
<dbReference type="SMART" id="SM00567">
    <property type="entry name" value="EZ_HEAT"/>
    <property type="match status" value="2"/>
</dbReference>
<dbReference type="GO" id="GO:0046872">
    <property type="term" value="F:metal ion binding"/>
    <property type="evidence" value="ECO:0007669"/>
    <property type="project" value="UniProtKB-KW"/>
</dbReference>
<dbReference type="InterPro" id="IPR009056">
    <property type="entry name" value="Cyt_c-like_dom"/>
</dbReference>
<proteinExistence type="predicted"/>
<dbReference type="InterPro" id="IPR055557">
    <property type="entry name" value="DUF7133"/>
</dbReference>
<dbReference type="Pfam" id="PF13646">
    <property type="entry name" value="HEAT_2"/>
    <property type="match status" value="1"/>
</dbReference>
<dbReference type="SUPFAM" id="SSF50952">
    <property type="entry name" value="Soluble quinoprotein glucose dehydrogenase"/>
    <property type="match status" value="1"/>
</dbReference>
<keyword evidence="6" id="KW-0732">Signal</keyword>
<dbReference type="Gene3D" id="1.25.10.10">
    <property type="entry name" value="Leucine-rich Repeat Variant"/>
    <property type="match status" value="2"/>
</dbReference>
<dbReference type="GO" id="GO:0020037">
    <property type="term" value="F:heme binding"/>
    <property type="evidence" value="ECO:0007669"/>
    <property type="project" value="InterPro"/>
</dbReference>
<protein>
    <submittedName>
        <fullName evidence="8">Cytochrome c</fullName>
    </submittedName>
</protein>
<dbReference type="RefSeq" id="WP_261344434.1">
    <property type="nucleotide sequence ID" value="NZ_CP036426.1"/>
</dbReference>
<evidence type="ECO:0000256" key="1">
    <source>
        <dbReference type="ARBA" id="ARBA00022617"/>
    </source>
</evidence>
<feature type="signal peptide" evidence="6">
    <location>
        <begin position="1"/>
        <end position="22"/>
    </location>
</feature>
<reference evidence="8 9" key="1">
    <citation type="submission" date="2019-02" db="EMBL/GenBank/DDBJ databases">
        <title>Deep-cultivation of Planctomycetes and their phenomic and genomic characterization uncovers novel biology.</title>
        <authorList>
            <person name="Wiegand S."/>
            <person name="Jogler M."/>
            <person name="Boedeker C."/>
            <person name="Pinto D."/>
            <person name="Vollmers J."/>
            <person name="Rivas-Marin E."/>
            <person name="Kohn T."/>
            <person name="Peeters S.H."/>
            <person name="Heuer A."/>
            <person name="Rast P."/>
            <person name="Oberbeckmann S."/>
            <person name="Bunk B."/>
            <person name="Jeske O."/>
            <person name="Meyerdierks A."/>
            <person name="Storesund J.E."/>
            <person name="Kallscheuer N."/>
            <person name="Luecker S."/>
            <person name="Lage O.M."/>
            <person name="Pohl T."/>
            <person name="Merkel B.J."/>
            <person name="Hornburger P."/>
            <person name="Mueller R.-W."/>
            <person name="Bruemmer F."/>
            <person name="Labrenz M."/>
            <person name="Spormann A.M."/>
            <person name="Op den Camp H."/>
            <person name="Overmann J."/>
            <person name="Amann R."/>
            <person name="Jetten M.S.M."/>
            <person name="Mascher T."/>
            <person name="Medema M.H."/>
            <person name="Devos D.P."/>
            <person name="Kaster A.-K."/>
            <person name="Ovreas L."/>
            <person name="Rohde M."/>
            <person name="Galperin M.Y."/>
            <person name="Jogler C."/>
        </authorList>
    </citation>
    <scope>NUCLEOTIDE SEQUENCE [LARGE SCALE GENOMIC DNA]</scope>
    <source>
        <strain evidence="8 9">ElP</strain>
    </source>
</reference>
<dbReference type="SUPFAM" id="SSF46626">
    <property type="entry name" value="Cytochrome c"/>
    <property type="match status" value="1"/>
</dbReference>
<organism evidence="8 9">
    <name type="scientific">Tautonia plasticadhaerens</name>
    <dbReference type="NCBI Taxonomy" id="2527974"/>
    <lineage>
        <taxon>Bacteria</taxon>
        <taxon>Pseudomonadati</taxon>
        <taxon>Planctomycetota</taxon>
        <taxon>Planctomycetia</taxon>
        <taxon>Isosphaerales</taxon>
        <taxon>Isosphaeraceae</taxon>
        <taxon>Tautonia</taxon>
    </lineage>
</organism>
<dbReference type="InterPro" id="IPR016024">
    <property type="entry name" value="ARM-type_fold"/>
</dbReference>
<dbReference type="InterPro" id="IPR011042">
    <property type="entry name" value="6-blade_b-propeller_TolB-like"/>
</dbReference>
<dbReference type="Pfam" id="PF00034">
    <property type="entry name" value="Cytochrom_C"/>
    <property type="match status" value="1"/>
</dbReference>
<keyword evidence="1 4" id="KW-0349">Heme</keyword>
<dbReference type="InterPro" id="IPR013428">
    <property type="entry name" value="Membrane-bound_put_N"/>
</dbReference>
<name>A0A518H2P3_9BACT</name>
<gene>
    <name evidence="8" type="ORF">ElP_30070</name>
</gene>
<keyword evidence="9" id="KW-1185">Reference proteome</keyword>
<dbReference type="InterPro" id="IPR013427">
    <property type="entry name" value="Haem-bd_dom_put"/>
</dbReference>
<dbReference type="AlphaFoldDB" id="A0A518H2P3"/>
<evidence type="ECO:0000256" key="2">
    <source>
        <dbReference type="ARBA" id="ARBA00022723"/>
    </source>
</evidence>
<evidence type="ECO:0000256" key="4">
    <source>
        <dbReference type="PROSITE-ProRule" id="PRU00433"/>
    </source>
</evidence>
<keyword evidence="2 4" id="KW-0479">Metal-binding</keyword>
<feature type="region of interest" description="Disordered" evidence="5">
    <location>
        <begin position="866"/>
        <end position="885"/>
    </location>
</feature>
<feature type="domain" description="Cytochrome c" evidence="7">
    <location>
        <begin position="883"/>
        <end position="1016"/>
    </location>
</feature>
<evidence type="ECO:0000256" key="3">
    <source>
        <dbReference type="ARBA" id="ARBA00023004"/>
    </source>
</evidence>
<dbReference type="GO" id="GO:0009055">
    <property type="term" value="F:electron transfer activity"/>
    <property type="evidence" value="ECO:0007669"/>
    <property type="project" value="InterPro"/>
</dbReference>
<dbReference type="Pfam" id="PF23500">
    <property type="entry name" value="DUF7133"/>
    <property type="match status" value="1"/>
</dbReference>